<organism evidence="2 3">
    <name type="scientific">Trichocladium antarcticum</name>
    <dbReference type="NCBI Taxonomy" id="1450529"/>
    <lineage>
        <taxon>Eukaryota</taxon>
        <taxon>Fungi</taxon>
        <taxon>Dikarya</taxon>
        <taxon>Ascomycota</taxon>
        <taxon>Pezizomycotina</taxon>
        <taxon>Sordariomycetes</taxon>
        <taxon>Sordariomycetidae</taxon>
        <taxon>Sordariales</taxon>
        <taxon>Chaetomiaceae</taxon>
        <taxon>Trichocladium</taxon>
    </lineage>
</organism>
<sequence length="162" mass="18246">MSMATMDTASHLPAMPSQACLLRGNRCPLVNWQCLTFPSRAVFPTGRGPTQRGSRECQRVPSMARECCRTFWAVSQRATEATAITDGCPRFKIRHSNSRGQHTAAMETMYKHIYTHKQHPARHCLTCHKRGSPQRNPRIQNAAADQKAPTSRDYNQPRIAPT</sequence>
<dbReference type="EMBL" id="MU853404">
    <property type="protein sequence ID" value="KAK4136234.1"/>
    <property type="molecule type" value="Genomic_DNA"/>
</dbReference>
<name>A0AAN6UNV4_9PEZI</name>
<reference evidence="2" key="2">
    <citation type="submission" date="2023-05" db="EMBL/GenBank/DDBJ databases">
        <authorList>
            <consortium name="Lawrence Berkeley National Laboratory"/>
            <person name="Steindorff A."/>
            <person name="Hensen N."/>
            <person name="Bonometti L."/>
            <person name="Westerberg I."/>
            <person name="Brannstrom I.O."/>
            <person name="Guillou S."/>
            <person name="Cros-Aarteil S."/>
            <person name="Calhoun S."/>
            <person name="Haridas S."/>
            <person name="Kuo A."/>
            <person name="Mondo S."/>
            <person name="Pangilinan J."/>
            <person name="Riley R."/>
            <person name="Labutti K."/>
            <person name="Andreopoulos B."/>
            <person name="Lipzen A."/>
            <person name="Chen C."/>
            <person name="Yanf M."/>
            <person name="Daum C."/>
            <person name="Ng V."/>
            <person name="Clum A."/>
            <person name="Ohm R."/>
            <person name="Martin F."/>
            <person name="Silar P."/>
            <person name="Natvig D."/>
            <person name="Lalanne C."/>
            <person name="Gautier V."/>
            <person name="Ament-Velasquez S.L."/>
            <person name="Kruys A."/>
            <person name="Hutchinson M.I."/>
            <person name="Powell A.J."/>
            <person name="Barry K."/>
            <person name="Miller A.N."/>
            <person name="Grigoriev I.V."/>
            <person name="Debuchy R."/>
            <person name="Gladieux P."/>
            <person name="Thoren M.H."/>
            <person name="Johannesson H."/>
        </authorList>
    </citation>
    <scope>NUCLEOTIDE SEQUENCE</scope>
    <source>
        <strain evidence="2">CBS 123565</strain>
    </source>
</reference>
<reference evidence="2" key="1">
    <citation type="journal article" date="2023" name="Mol. Phylogenet. Evol.">
        <title>Genome-scale phylogeny and comparative genomics of the fungal order Sordariales.</title>
        <authorList>
            <person name="Hensen N."/>
            <person name="Bonometti L."/>
            <person name="Westerberg I."/>
            <person name="Brannstrom I.O."/>
            <person name="Guillou S."/>
            <person name="Cros-Aarteil S."/>
            <person name="Calhoun S."/>
            <person name="Haridas S."/>
            <person name="Kuo A."/>
            <person name="Mondo S."/>
            <person name="Pangilinan J."/>
            <person name="Riley R."/>
            <person name="LaButti K."/>
            <person name="Andreopoulos B."/>
            <person name="Lipzen A."/>
            <person name="Chen C."/>
            <person name="Yan M."/>
            <person name="Daum C."/>
            <person name="Ng V."/>
            <person name="Clum A."/>
            <person name="Steindorff A."/>
            <person name="Ohm R.A."/>
            <person name="Martin F."/>
            <person name="Silar P."/>
            <person name="Natvig D.O."/>
            <person name="Lalanne C."/>
            <person name="Gautier V."/>
            <person name="Ament-Velasquez S.L."/>
            <person name="Kruys A."/>
            <person name="Hutchinson M.I."/>
            <person name="Powell A.J."/>
            <person name="Barry K."/>
            <person name="Miller A.N."/>
            <person name="Grigoriev I.V."/>
            <person name="Debuchy R."/>
            <person name="Gladieux P."/>
            <person name="Hiltunen Thoren M."/>
            <person name="Johannesson H."/>
        </authorList>
    </citation>
    <scope>NUCLEOTIDE SEQUENCE</scope>
    <source>
        <strain evidence="2">CBS 123565</strain>
    </source>
</reference>
<evidence type="ECO:0000256" key="1">
    <source>
        <dbReference type="SAM" id="MobiDB-lite"/>
    </source>
</evidence>
<feature type="region of interest" description="Disordered" evidence="1">
    <location>
        <begin position="128"/>
        <end position="162"/>
    </location>
</feature>
<gene>
    <name evidence="2" type="ORF">BT67DRAFT_235491</name>
</gene>
<evidence type="ECO:0000313" key="2">
    <source>
        <dbReference type="EMBL" id="KAK4136234.1"/>
    </source>
</evidence>
<dbReference type="AlphaFoldDB" id="A0AAN6UNV4"/>
<keyword evidence="3" id="KW-1185">Reference proteome</keyword>
<dbReference type="Proteomes" id="UP001304895">
    <property type="component" value="Unassembled WGS sequence"/>
</dbReference>
<proteinExistence type="predicted"/>
<evidence type="ECO:0000313" key="3">
    <source>
        <dbReference type="Proteomes" id="UP001304895"/>
    </source>
</evidence>
<comment type="caution">
    <text evidence="2">The sequence shown here is derived from an EMBL/GenBank/DDBJ whole genome shotgun (WGS) entry which is preliminary data.</text>
</comment>
<protein>
    <submittedName>
        <fullName evidence="2">Uncharacterized protein</fullName>
    </submittedName>
</protein>
<accession>A0AAN6UNV4</accession>